<evidence type="ECO:0000313" key="3">
    <source>
        <dbReference type="Proteomes" id="UP001596528"/>
    </source>
</evidence>
<gene>
    <name evidence="2" type="ORF">ACFQWB_14075</name>
</gene>
<comment type="caution">
    <text evidence="2">The sequence shown here is derived from an EMBL/GenBank/DDBJ whole genome shotgun (WGS) entry which is preliminary data.</text>
</comment>
<feature type="compositionally biased region" description="Low complexity" evidence="1">
    <location>
        <begin position="1"/>
        <end position="17"/>
    </location>
</feature>
<reference evidence="3" key="1">
    <citation type="journal article" date="2019" name="Int. J. Syst. Evol. Microbiol.">
        <title>The Global Catalogue of Microorganisms (GCM) 10K type strain sequencing project: providing services to taxonomists for standard genome sequencing and annotation.</title>
        <authorList>
            <consortium name="The Broad Institute Genomics Platform"/>
            <consortium name="The Broad Institute Genome Sequencing Center for Infectious Disease"/>
            <person name="Wu L."/>
            <person name="Ma J."/>
        </authorList>
    </citation>
    <scope>NUCLEOTIDE SEQUENCE [LARGE SCALE GENOMIC DNA]</scope>
    <source>
        <strain evidence="3">JCM 18657</strain>
    </source>
</reference>
<dbReference type="EMBL" id="JBHTGQ010000032">
    <property type="protein sequence ID" value="MFC7751049.1"/>
    <property type="molecule type" value="Genomic_DNA"/>
</dbReference>
<evidence type="ECO:0000313" key="2">
    <source>
        <dbReference type="EMBL" id="MFC7751049.1"/>
    </source>
</evidence>
<dbReference type="Proteomes" id="UP001596528">
    <property type="component" value="Unassembled WGS sequence"/>
</dbReference>
<proteinExistence type="predicted"/>
<keyword evidence="2" id="KW-0946">Virion</keyword>
<sequence>MPTTIQAPQASAQQTPQGPEFSDRDRINDMLAYEKYLTNGYNTALCEMQMPKLHQDIQATLNDVHELQAKMFNLMFNKGWYKLQAADPQQISQKAQQFQGYKSQFPSH</sequence>
<dbReference type="RefSeq" id="WP_138789499.1">
    <property type="nucleotide sequence ID" value="NZ_JBHTGQ010000032.1"/>
</dbReference>
<dbReference type="Gene3D" id="1.20.1260.10">
    <property type="match status" value="1"/>
</dbReference>
<dbReference type="InterPro" id="IPR012347">
    <property type="entry name" value="Ferritin-like"/>
</dbReference>
<evidence type="ECO:0000256" key="1">
    <source>
        <dbReference type="SAM" id="MobiDB-lite"/>
    </source>
</evidence>
<keyword evidence="3" id="KW-1185">Reference proteome</keyword>
<feature type="region of interest" description="Disordered" evidence="1">
    <location>
        <begin position="1"/>
        <end position="24"/>
    </location>
</feature>
<dbReference type="Pfam" id="PF07875">
    <property type="entry name" value="Coat_F"/>
    <property type="match status" value="1"/>
</dbReference>
<keyword evidence="2" id="KW-0167">Capsid protein</keyword>
<name>A0ABW2V4H6_9BACL</name>
<protein>
    <submittedName>
        <fullName evidence="2">Spore coat protein</fullName>
    </submittedName>
</protein>
<accession>A0ABW2V4H6</accession>
<organism evidence="2 3">
    <name type="scientific">Paenibacillus thermoaerophilus</name>
    <dbReference type="NCBI Taxonomy" id="1215385"/>
    <lineage>
        <taxon>Bacteria</taxon>
        <taxon>Bacillati</taxon>
        <taxon>Bacillota</taxon>
        <taxon>Bacilli</taxon>
        <taxon>Bacillales</taxon>
        <taxon>Paenibacillaceae</taxon>
        <taxon>Paenibacillus</taxon>
    </lineage>
</organism>
<dbReference type="InterPro" id="IPR012851">
    <property type="entry name" value="Spore_coat_CotF-like"/>
</dbReference>